<dbReference type="OrthoDB" id="9779968at2"/>
<dbReference type="PANTHER" id="PTHR43737">
    <property type="entry name" value="BLL7424 PROTEIN"/>
    <property type="match status" value="1"/>
</dbReference>
<name>A0A542E6P2_9MICO</name>
<dbReference type="InterPro" id="IPR006311">
    <property type="entry name" value="TAT_signal"/>
</dbReference>
<keyword evidence="2" id="KW-1185">Reference proteome</keyword>
<dbReference type="Proteomes" id="UP000317893">
    <property type="component" value="Unassembled WGS sequence"/>
</dbReference>
<accession>A0A542E6P2</accession>
<dbReference type="PANTHER" id="PTHR43737:SF1">
    <property type="entry name" value="DUF1501 DOMAIN-CONTAINING PROTEIN"/>
    <property type="match status" value="1"/>
</dbReference>
<dbReference type="Pfam" id="PF07394">
    <property type="entry name" value="DUF1501"/>
    <property type="match status" value="1"/>
</dbReference>
<dbReference type="EMBL" id="VFMN01000001">
    <property type="protein sequence ID" value="TQJ11002.1"/>
    <property type="molecule type" value="Genomic_DNA"/>
</dbReference>
<reference evidence="1 2" key="1">
    <citation type="submission" date="2019-06" db="EMBL/GenBank/DDBJ databases">
        <title>Sequencing the genomes of 1000 actinobacteria strains.</title>
        <authorList>
            <person name="Klenk H.-P."/>
        </authorList>
    </citation>
    <scope>NUCLEOTIDE SEQUENCE [LARGE SCALE GENOMIC DNA]</scope>
    <source>
        <strain evidence="1 2">DSM 18607</strain>
    </source>
</reference>
<sequence>MPVLPPPDPRKPLDGLTRRTLLKASCGLAATGVLAGAAAVTWRDVVHHAATNPLADGTPVLVLVTMYGGNDGINTVVPYADPAYHAARPDLAYTDAEVLPLADGLGLSPGMTGLHALWQSQQLAVVRGVGYPKPDHSHFRSMDIWQTASPDTPVSSGWVGRWLDGAGDDPLLALNLGDVLPPLAVGQQATAAALSLQAAPKGAPDGSVLDHFAADDPRDGAAARQVVASYAAARTVRSALAPVTDAVDPQAASSKGADGLSAQLDLVARCLAMGAPTRVYSVSLSGFDTHADEKATQSAQLGLLDQALTRFRQSLATTGRAKDVVVMAYSEFGRRVRANASEGTDHGTAGPVLVMGEGVRGGFVGDQPSLTDLDAGDLKVTTDFRSVYADVLRSVLGADPQRVLGQDPAPLGLFA</sequence>
<protein>
    <submittedName>
        <fullName evidence="1">Uncharacterized protein (DUF1501 family)</fullName>
    </submittedName>
</protein>
<dbReference type="InterPro" id="IPR010869">
    <property type="entry name" value="DUF1501"/>
</dbReference>
<dbReference type="PROSITE" id="PS51318">
    <property type="entry name" value="TAT"/>
    <property type="match status" value="1"/>
</dbReference>
<dbReference type="AlphaFoldDB" id="A0A542E6P2"/>
<comment type="caution">
    <text evidence="1">The sequence shown here is derived from an EMBL/GenBank/DDBJ whole genome shotgun (WGS) entry which is preliminary data.</text>
</comment>
<evidence type="ECO:0000313" key="2">
    <source>
        <dbReference type="Proteomes" id="UP000317893"/>
    </source>
</evidence>
<evidence type="ECO:0000313" key="1">
    <source>
        <dbReference type="EMBL" id="TQJ11002.1"/>
    </source>
</evidence>
<gene>
    <name evidence="1" type="ORF">FB458_4150</name>
</gene>
<dbReference type="RefSeq" id="WP_141850147.1">
    <property type="nucleotide sequence ID" value="NZ_BAAAPR010000018.1"/>
</dbReference>
<proteinExistence type="predicted"/>
<organism evidence="1 2">
    <name type="scientific">Lapillicoccus jejuensis</name>
    <dbReference type="NCBI Taxonomy" id="402171"/>
    <lineage>
        <taxon>Bacteria</taxon>
        <taxon>Bacillati</taxon>
        <taxon>Actinomycetota</taxon>
        <taxon>Actinomycetes</taxon>
        <taxon>Micrococcales</taxon>
        <taxon>Intrasporangiaceae</taxon>
        <taxon>Lapillicoccus</taxon>
    </lineage>
</organism>